<dbReference type="Proteomes" id="UP000199110">
    <property type="component" value="Unassembled WGS sequence"/>
</dbReference>
<keyword evidence="2" id="KW-1185">Reference proteome</keyword>
<dbReference type="STRING" id="390807.SAMN04488095_1783"/>
<dbReference type="SUPFAM" id="SSF48613">
    <property type="entry name" value="Heme oxygenase-like"/>
    <property type="match status" value="1"/>
</dbReference>
<accession>A0A1I3MAZ7</accession>
<dbReference type="AlphaFoldDB" id="A0A1I3MAZ7"/>
<protein>
    <recommendedName>
        <fullName evidence="3">Heme oxygenase</fullName>
    </recommendedName>
</protein>
<dbReference type="InterPro" id="IPR016084">
    <property type="entry name" value="Haem_Oase-like_multi-hlx"/>
</dbReference>
<dbReference type="Gene3D" id="1.20.910.10">
    <property type="entry name" value="Heme oxygenase-like"/>
    <property type="match status" value="1"/>
</dbReference>
<sequence length="180" mass="19995">MNLRDLLRTGTRRAQDSAEAAYRRFDLKQPESLAGFLTAQRLTFEAMWPVATDPGTAAALSTAIAQIRTDMTALGHQMHGKVPPLPSADEELAQGYVWHSTRLGVRLLARDWQDATDANVRSAGRYLSAPRDSEGWRALCARLEEIEGYGALPDRVLTAANAWFVLYETVAHDQARRLKS</sequence>
<dbReference type="OrthoDB" id="7659051at2"/>
<organism evidence="1 2">
    <name type="scientific">Jannaschia pohangensis</name>
    <dbReference type="NCBI Taxonomy" id="390807"/>
    <lineage>
        <taxon>Bacteria</taxon>
        <taxon>Pseudomonadati</taxon>
        <taxon>Pseudomonadota</taxon>
        <taxon>Alphaproteobacteria</taxon>
        <taxon>Rhodobacterales</taxon>
        <taxon>Roseobacteraceae</taxon>
        <taxon>Jannaschia</taxon>
    </lineage>
</organism>
<name>A0A1I3MAZ7_9RHOB</name>
<gene>
    <name evidence="1" type="ORF">SAMN04488095_1783</name>
</gene>
<evidence type="ECO:0000313" key="1">
    <source>
        <dbReference type="EMBL" id="SFI93886.1"/>
    </source>
</evidence>
<evidence type="ECO:0000313" key="2">
    <source>
        <dbReference type="Proteomes" id="UP000199110"/>
    </source>
</evidence>
<dbReference type="RefSeq" id="WP_092779401.1">
    <property type="nucleotide sequence ID" value="NZ_FORA01000002.1"/>
</dbReference>
<dbReference type="EMBL" id="FORA01000002">
    <property type="protein sequence ID" value="SFI93886.1"/>
    <property type="molecule type" value="Genomic_DNA"/>
</dbReference>
<proteinExistence type="predicted"/>
<reference evidence="1 2" key="1">
    <citation type="submission" date="2016-10" db="EMBL/GenBank/DDBJ databases">
        <authorList>
            <person name="de Groot N.N."/>
        </authorList>
    </citation>
    <scope>NUCLEOTIDE SEQUENCE [LARGE SCALE GENOMIC DNA]</scope>
    <source>
        <strain evidence="1 2">DSM 19073</strain>
    </source>
</reference>
<evidence type="ECO:0008006" key="3">
    <source>
        <dbReference type="Google" id="ProtNLM"/>
    </source>
</evidence>